<evidence type="ECO:0000259" key="1">
    <source>
        <dbReference type="Pfam" id="PF01458"/>
    </source>
</evidence>
<keyword evidence="4" id="KW-1185">Reference proteome</keyword>
<evidence type="ECO:0000313" key="4">
    <source>
        <dbReference type="Proteomes" id="UP000825935"/>
    </source>
</evidence>
<dbReference type="GO" id="GO:0016226">
    <property type="term" value="P:iron-sulfur cluster assembly"/>
    <property type="evidence" value="ECO:0007669"/>
    <property type="project" value="InterPro"/>
</dbReference>
<sequence length="558" mass="61391">MAAASIATSSLQVSCSTIAAESKLLPRRGFCLFAPGKSISLPPTLATSSLGSIIGMQRHPNLQISIYIDVKIHGSARKNFWVKNSATAAEISSSKQQNVPSFGPDDFVFDLAEKLEELDYVSALSATGKEALSHLREHSAETTLSLQWPTNKVEAYRFTDLRFLRNSNVEPVRQCPQDTGIELADFGIRSNADIHLVFADGVISSSSSNWKDGVFVGSIAALSDDHIEEFVIKKLGKSAEWINTDFFASLNGIGVRELGVVIVPEGVKMQSPLHIIYHSSEGGSKDGEKQSYALSCPRLLVLVGKEAEVTIIEEFVGEKGEFYWSNAVGEFFIEEHGRICHNYVQNQAREAVHIKQTCVAQKQCSSYELVEAAIGSKLNRHNIHIQQLGPDTSTKMSSFLLAGQRQLQDLHSRLILSHPRGFARQLHKCIVMHSSGHGVFDGNVKVNRYAQQTDAGQLSRSLLLAPRATVSVKPNLQIIADDVKCSHGAAISDLEEEQIFYFQARGIDPQTARSTLVFSFGAEILQQFKNKNLQQRAEKTVMEFLQSEGAIKTSIQEA</sequence>
<protein>
    <submittedName>
        <fullName evidence="3">Uncharacterized protein</fullName>
    </submittedName>
</protein>
<dbReference type="OrthoDB" id="2510at2759"/>
<dbReference type="InterPro" id="IPR055346">
    <property type="entry name" value="Fe-S_cluster_assembly_SufBD"/>
</dbReference>
<dbReference type="InterPro" id="IPR037284">
    <property type="entry name" value="SUF_FeS_clus_asmbl_SufBD_sf"/>
</dbReference>
<feature type="domain" description="SUF system FeS cluster assembly SufBD core" evidence="1">
    <location>
        <begin position="293"/>
        <end position="520"/>
    </location>
</feature>
<organism evidence="3 4">
    <name type="scientific">Ceratopteris richardii</name>
    <name type="common">Triangle waterfern</name>
    <dbReference type="NCBI Taxonomy" id="49495"/>
    <lineage>
        <taxon>Eukaryota</taxon>
        <taxon>Viridiplantae</taxon>
        <taxon>Streptophyta</taxon>
        <taxon>Embryophyta</taxon>
        <taxon>Tracheophyta</taxon>
        <taxon>Polypodiopsida</taxon>
        <taxon>Polypodiidae</taxon>
        <taxon>Polypodiales</taxon>
        <taxon>Pteridineae</taxon>
        <taxon>Pteridaceae</taxon>
        <taxon>Parkerioideae</taxon>
        <taxon>Ceratopteris</taxon>
    </lineage>
</organism>
<dbReference type="Pfam" id="PF01458">
    <property type="entry name" value="SUFBD_core"/>
    <property type="match status" value="1"/>
</dbReference>
<evidence type="ECO:0000313" key="3">
    <source>
        <dbReference type="EMBL" id="KAH7439927.1"/>
    </source>
</evidence>
<evidence type="ECO:0000259" key="2">
    <source>
        <dbReference type="Pfam" id="PF19295"/>
    </source>
</evidence>
<dbReference type="OMA" id="YWTNSVM"/>
<accession>A0A8T2UUV7</accession>
<dbReference type="EMBL" id="CM035409">
    <property type="protein sequence ID" value="KAH7439927.1"/>
    <property type="molecule type" value="Genomic_DNA"/>
</dbReference>
<dbReference type="InterPro" id="IPR000825">
    <property type="entry name" value="SUF_FeS_clus_asmbl_SufBD_core"/>
</dbReference>
<reference evidence="3" key="1">
    <citation type="submission" date="2021-08" db="EMBL/GenBank/DDBJ databases">
        <title>WGS assembly of Ceratopteris richardii.</title>
        <authorList>
            <person name="Marchant D.B."/>
            <person name="Chen G."/>
            <person name="Jenkins J."/>
            <person name="Shu S."/>
            <person name="Leebens-Mack J."/>
            <person name="Grimwood J."/>
            <person name="Schmutz J."/>
            <person name="Soltis P."/>
            <person name="Soltis D."/>
            <person name="Chen Z.-H."/>
        </authorList>
    </citation>
    <scope>NUCLEOTIDE SEQUENCE</scope>
    <source>
        <strain evidence="3">Whitten #5841</strain>
        <tissue evidence="3">Leaf</tissue>
    </source>
</reference>
<proteinExistence type="predicted"/>
<comment type="caution">
    <text evidence="3">The sequence shown here is derived from an EMBL/GenBank/DDBJ whole genome shotgun (WGS) entry which is preliminary data.</text>
</comment>
<dbReference type="Proteomes" id="UP000825935">
    <property type="component" value="Chromosome 4"/>
</dbReference>
<dbReference type="InterPro" id="IPR045595">
    <property type="entry name" value="SufBD_N"/>
</dbReference>
<dbReference type="AlphaFoldDB" id="A0A8T2UUV7"/>
<name>A0A8T2UUV7_CERRI</name>
<gene>
    <name evidence="3" type="ORF">KP509_04G082400</name>
</gene>
<dbReference type="PANTHER" id="PTHR43575:SF1">
    <property type="entry name" value="PROTEIN ABCI7, CHLOROPLASTIC"/>
    <property type="match status" value="1"/>
</dbReference>
<feature type="domain" description="SUF system FeS cluster assembly SufBD N-terminal" evidence="2">
    <location>
        <begin position="125"/>
        <end position="275"/>
    </location>
</feature>
<dbReference type="SUPFAM" id="SSF101960">
    <property type="entry name" value="Stabilizer of iron transporter SufD"/>
    <property type="match status" value="1"/>
</dbReference>
<dbReference type="PANTHER" id="PTHR43575">
    <property type="entry name" value="PROTEIN ABCI7, CHLOROPLASTIC"/>
    <property type="match status" value="1"/>
</dbReference>
<dbReference type="Pfam" id="PF19295">
    <property type="entry name" value="SufBD_N"/>
    <property type="match status" value="1"/>
</dbReference>